<feature type="compositionally biased region" description="Low complexity" evidence="14">
    <location>
        <begin position="230"/>
        <end position="250"/>
    </location>
</feature>
<dbReference type="GO" id="GO:0015031">
    <property type="term" value="P:protein transport"/>
    <property type="evidence" value="ECO:0007669"/>
    <property type="project" value="UniProtKB-UniRule"/>
</dbReference>
<dbReference type="InterPro" id="IPR051045">
    <property type="entry name" value="TonB-dependent_transducer"/>
</dbReference>
<feature type="compositionally biased region" description="Low complexity" evidence="14">
    <location>
        <begin position="199"/>
        <end position="222"/>
    </location>
</feature>
<evidence type="ECO:0000313" key="16">
    <source>
        <dbReference type="EMBL" id="TCS93195.1"/>
    </source>
</evidence>
<evidence type="ECO:0000256" key="3">
    <source>
        <dbReference type="ARBA" id="ARBA00022362"/>
    </source>
</evidence>
<evidence type="ECO:0000256" key="14">
    <source>
        <dbReference type="SAM" id="MobiDB-lite"/>
    </source>
</evidence>
<evidence type="ECO:0000256" key="2">
    <source>
        <dbReference type="ARBA" id="ARBA00006555"/>
    </source>
</evidence>
<evidence type="ECO:0000256" key="13">
    <source>
        <dbReference type="RuleBase" id="RU362123"/>
    </source>
</evidence>
<comment type="subcellular location">
    <subcellularLocation>
        <location evidence="1 13">Cell inner membrane</location>
        <topology evidence="1 13">Single-pass membrane protein</topology>
        <orientation evidence="1 13">Periplasmic side</orientation>
    </subcellularLocation>
</comment>
<dbReference type="InterPro" id="IPR006260">
    <property type="entry name" value="TonB/TolA_C"/>
</dbReference>
<feature type="compositionally biased region" description="Low complexity" evidence="14">
    <location>
        <begin position="165"/>
        <end position="186"/>
    </location>
</feature>
<dbReference type="AlphaFoldDB" id="A0A4R3L2R5"/>
<keyword evidence="11 13" id="KW-0472">Membrane</keyword>
<dbReference type="GO" id="GO:0031992">
    <property type="term" value="F:energy transducer activity"/>
    <property type="evidence" value="ECO:0007669"/>
    <property type="project" value="InterPro"/>
</dbReference>
<feature type="domain" description="TonB C-terminal" evidence="15">
    <location>
        <begin position="249"/>
        <end position="339"/>
    </location>
</feature>
<comment type="similarity">
    <text evidence="2 13">Belongs to the TonB family.</text>
</comment>
<dbReference type="PRINTS" id="PR01374">
    <property type="entry name" value="TONBPROTEIN"/>
</dbReference>
<keyword evidence="10 13" id="KW-1133">Transmembrane helix</keyword>
<evidence type="ECO:0000256" key="9">
    <source>
        <dbReference type="ARBA" id="ARBA00022927"/>
    </source>
</evidence>
<dbReference type="EMBL" id="SMAF01000029">
    <property type="protein sequence ID" value="TCS93195.1"/>
    <property type="molecule type" value="Genomic_DNA"/>
</dbReference>
<evidence type="ECO:0000256" key="4">
    <source>
        <dbReference type="ARBA" id="ARBA00022448"/>
    </source>
</evidence>
<evidence type="ECO:0000256" key="8">
    <source>
        <dbReference type="ARBA" id="ARBA00022737"/>
    </source>
</evidence>
<comment type="function">
    <text evidence="13">Interacts with outer membrane receptor proteins that carry out high-affinity binding and energy dependent uptake into the periplasmic space of specific substrates. It could act to transduce energy from the cytoplasmic membrane to specific energy-requiring processes in the outer membrane, resulting in the release into the periplasm of ligands bound by these outer membrane proteins.</text>
</comment>
<evidence type="ECO:0000256" key="5">
    <source>
        <dbReference type="ARBA" id="ARBA00022475"/>
    </source>
</evidence>
<feature type="region of interest" description="Disordered" evidence="14">
    <location>
        <begin position="165"/>
        <end position="250"/>
    </location>
</feature>
<dbReference type="Proteomes" id="UP000294599">
    <property type="component" value="Unassembled WGS sequence"/>
</dbReference>
<dbReference type="InterPro" id="IPR037682">
    <property type="entry name" value="TonB_C"/>
</dbReference>
<dbReference type="GO" id="GO:0055085">
    <property type="term" value="P:transmembrane transport"/>
    <property type="evidence" value="ECO:0007669"/>
    <property type="project" value="InterPro"/>
</dbReference>
<reference evidence="16 17" key="1">
    <citation type="submission" date="2019-03" db="EMBL/GenBank/DDBJ databases">
        <title>Genomic Encyclopedia of Type Strains, Phase IV (KMG-IV): sequencing the most valuable type-strain genomes for metagenomic binning, comparative biology and taxonomic classification.</title>
        <authorList>
            <person name="Goeker M."/>
        </authorList>
    </citation>
    <scope>NUCLEOTIDE SEQUENCE [LARGE SCALE GENOMIC DNA]</scope>
    <source>
        <strain evidence="16 17">DSM 21944</strain>
    </source>
</reference>
<keyword evidence="9 13" id="KW-0653">Protein transport</keyword>
<dbReference type="SUPFAM" id="SSF74653">
    <property type="entry name" value="TolA/TonB C-terminal domain"/>
    <property type="match status" value="1"/>
</dbReference>
<keyword evidence="17" id="KW-1185">Reference proteome</keyword>
<keyword evidence="8" id="KW-0677">Repeat</keyword>
<dbReference type="PANTHER" id="PTHR33446:SF8">
    <property type="entry name" value="PROTEIN TONB"/>
    <property type="match status" value="1"/>
</dbReference>
<keyword evidence="7 13" id="KW-0812">Transmembrane</keyword>
<dbReference type="NCBIfam" id="TIGR01352">
    <property type="entry name" value="tonB_Cterm"/>
    <property type="match status" value="1"/>
</dbReference>
<evidence type="ECO:0000256" key="12">
    <source>
        <dbReference type="ARBA" id="ARBA00025849"/>
    </source>
</evidence>
<evidence type="ECO:0000256" key="1">
    <source>
        <dbReference type="ARBA" id="ARBA00004383"/>
    </source>
</evidence>
<proteinExistence type="inferred from homology"/>
<dbReference type="Pfam" id="PF03544">
    <property type="entry name" value="TonB_C"/>
    <property type="match status" value="1"/>
</dbReference>
<sequence>MAQQSRDPIDRLQRGLIIALIAIIAILAVVLGIRMFTGGTELQTLGAIQTGPATDGGSRGNIDALLAQARTAMAQSRMVSPPNNNAYQYYLAVLEQDPGNVSAREALNDLYGIAVSSADQAVAAGDFDDASRLADLLAVSNPNSFTVVNLRQRIDRAREAAAAAEAAAQQRQQAQAAAAAAGTATPDEPEPAPAPAPAAEPASDLASLTSPAAPATTTSAPAAPTPSPATTPRTTTTTTASAAPPAAAPAVREARILARVDPEYPREAMRGRQQGWVEVEFTIGVDGSVSEAQVVASRPARIFDRAATRAIQQWRFEPRYENGQPVVSRLRQRFDFRLD</sequence>
<dbReference type="GO" id="GO:0030288">
    <property type="term" value="C:outer membrane-bounded periplasmic space"/>
    <property type="evidence" value="ECO:0007669"/>
    <property type="project" value="InterPro"/>
</dbReference>
<comment type="subunit">
    <text evidence="12">Homodimer. Forms a complex with the accessory proteins ExbB and ExbD.</text>
</comment>
<dbReference type="PROSITE" id="PS52015">
    <property type="entry name" value="TONB_CTD"/>
    <property type="match status" value="1"/>
</dbReference>
<dbReference type="GO" id="GO:0098797">
    <property type="term" value="C:plasma membrane protein complex"/>
    <property type="evidence" value="ECO:0007669"/>
    <property type="project" value="TreeGrafter"/>
</dbReference>
<evidence type="ECO:0000256" key="6">
    <source>
        <dbReference type="ARBA" id="ARBA00022519"/>
    </source>
</evidence>
<evidence type="ECO:0000259" key="15">
    <source>
        <dbReference type="PROSITE" id="PS52015"/>
    </source>
</evidence>
<evidence type="ECO:0000256" key="10">
    <source>
        <dbReference type="ARBA" id="ARBA00022989"/>
    </source>
</evidence>
<keyword evidence="13" id="KW-0735">Signal-anchor</keyword>
<evidence type="ECO:0000313" key="17">
    <source>
        <dbReference type="Proteomes" id="UP000294599"/>
    </source>
</evidence>
<accession>A0A4R3L2R5</accession>
<organism evidence="16 17">
    <name type="scientific">Pseudofulvimonas gallinarii</name>
    <dbReference type="NCBI Taxonomy" id="634155"/>
    <lineage>
        <taxon>Bacteria</taxon>
        <taxon>Pseudomonadati</taxon>
        <taxon>Pseudomonadota</taxon>
        <taxon>Gammaproteobacteria</taxon>
        <taxon>Lysobacterales</taxon>
        <taxon>Rhodanobacteraceae</taxon>
        <taxon>Pseudofulvimonas</taxon>
    </lineage>
</organism>
<dbReference type="OrthoDB" id="1628901at2"/>
<gene>
    <name evidence="16" type="ORF">EDC25_12918</name>
</gene>
<protein>
    <recommendedName>
        <fullName evidence="3 13">Protein TonB</fullName>
    </recommendedName>
</protein>
<name>A0A4R3L2R5_9GAMM</name>
<feature type="transmembrane region" description="Helical" evidence="13">
    <location>
        <begin position="12"/>
        <end position="33"/>
    </location>
</feature>
<keyword evidence="6 13" id="KW-0997">Cell inner membrane</keyword>
<dbReference type="PANTHER" id="PTHR33446">
    <property type="entry name" value="PROTEIN TONB-RELATED"/>
    <property type="match status" value="1"/>
</dbReference>
<dbReference type="InterPro" id="IPR003538">
    <property type="entry name" value="TonB"/>
</dbReference>
<dbReference type="Gene3D" id="3.30.1150.10">
    <property type="match status" value="1"/>
</dbReference>
<keyword evidence="4 13" id="KW-0813">Transport</keyword>
<evidence type="ECO:0000256" key="7">
    <source>
        <dbReference type="ARBA" id="ARBA00022692"/>
    </source>
</evidence>
<keyword evidence="5 13" id="KW-1003">Cell membrane</keyword>
<dbReference type="GO" id="GO:0015891">
    <property type="term" value="P:siderophore transport"/>
    <property type="evidence" value="ECO:0007669"/>
    <property type="project" value="InterPro"/>
</dbReference>
<dbReference type="RefSeq" id="WP_132577683.1">
    <property type="nucleotide sequence ID" value="NZ_JBHLWF010000078.1"/>
</dbReference>
<comment type="caution">
    <text evidence="16">The sequence shown here is derived from an EMBL/GenBank/DDBJ whole genome shotgun (WGS) entry which is preliminary data.</text>
</comment>
<evidence type="ECO:0000256" key="11">
    <source>
        <dbReference type="ARBA" id="ARBA00023136"/>
    </source>
</evidence>